<dbReference type="PROSITE" id="PS51733">
    <property type="entry name" value="BPL_LPL_CATALYTIC"/>
    <property type="match status" value="1"/>
</dbReference>
<dbReference type="InterPro" id="IPR045864">
    <property type="entry name" value="aa-tRNA-synth_II/BPL/LPL"/>
</dbReference>
<keyword evidence="1 9" id="KW-0436">Ligase</keyword>
<comment type="catalytic activity">
    <reaction evidence="6">
        <text>biotin + L-lysyl-[protein] + ATP = N(6)-biotinyl-L-lysyl-[protein] + AMP + diphosphate + H(+)</text>
        <dbReference type="Rhea" id="RHEA:11756"/>
        <dbReference type="Rhea" id="RHEA-COMP:9752"/>
        <dbReference type="Rhea" id="RHEA-COMP:10505"/>
        <dbReference type="ChEBI" id="CHEBI:15378"/>
        <dbReference type="ChEBI" id="CHEBI:29969"/>
        <dbReference type="ChEBI" id="CHEBI:30616"/>
        <dbReference type="ChEBI" id="CHEBI:33019"/>
        <dbReference type="ChEBI" id="CHEBI:57586"/>
        <dbReference type="ChEBI" id="CHEBI:83144"/>
        <dbReference type="ChEBI" id="CHEBI:456215"/>
        <dbReference type="EC" id="6.3.4.15"/>
    </reaction>
</comment>
<dbReference type="GO" id="GO:0004077">
    <property type="term" value="F:biotin--[biotin carboxyl-carrier protein] ligase activity"/>
    <property type="evidence" value="ECO:0007669"/>
    <property type="project" value="UniProtKB-EC"/>
</dbReference>
<dbReference type="InterPro" id="IPR003142">
    <property type="entry name" value="BPL_C"/>
</dbReference>
<dbReference type="InterPro" id="IPR004408">
    <property type="entry name" value="Biotin_CoA_COase_ligase"/>
</dbReference>
<dbReference type="InterPro" id="IPR030855">
    <property type="entry name" value="Bifunct_BirA"/>
</dbReference>
<dbReference type="Pfam" id="PF08279">
    <property type="entry name" value="HTH_11"/>
    <property type="match status" value="1"/>
</dbReference>
<evidence type="ECO:0000256" key="4">
    <source>
        <dbReference type="ARBA" id="ARBA00023267"/>
    </source>
</evidence>
<dbReference type="GO" id="GO:0003677">
    <property type="term" value="F:DNA binding"/>
    <property type="evidence" value="ECO:0007669"/>
    <property type="project" value="InterPro"/>
</dbReference>
<evidence type="ECO:0000259" key="7">
    <source>
        <dbReference type="PROSITE" id="PS51063"/>
    </source>
</evidence>
<evidence type="ECO:0000256" key="5">
    <source>
        <dbReference type="ARBA" id="ARBA00024227"/>
    </source>
</evidence>
<evidence type="ECO:0000256" key="6">
    <source>
        <dbReference type="ARBA" id="ARBA00047846"/>
    </source>
</evidence>
<dbReference type="SUPFAM" id="SSF46785">
    <property type="entry name" value="Winged helix' DNA-binding domain"/>
    <property type="match status" value="1"/>
</dbReference>
<organism evidence="9">
    <name type="scientific">Sulfurihydrogenibium azorense</name>
    <dbReference type="NCBI Taxonomy" id="309806"/>
    <lineage>
        <taxon>Bacteria</taxon>
        <taxon>Pseudomonadati</taxon>
        <taxon>Aquificota</taxon>
        <taxon>Aquificia</taxon>
        <taxon>Aquificales</taxon>
        <taxon>Hydrogenothermaceae</taxon>
        <taxon>Sulfurihydrogenibium</taxon>
    </lineage>
</organism>
<dbReference type="Gene3D" id="3.30.930.10">
    <property type="entry name" value="Bira Bifunctional Protein, Domain 2"/>
    <property type="match status" value="1"/>
</dbReference>
<dbReference type="InterPro" id="IPR012318">
    <property type="entry name" value="HTH_CRP"/>
</dbReference>
<dbReference type="GO" id="GO:0005524">
    <property type="term" value="F:ATP binding"/>
    <property type="evidence" value="ECO:0007669"/>
    <property type="project" value="UniProtKB-KW"/>
</dbReference>
<dbReference type="Gene3D" id="1.10.10.10">
    <property type="entry name" value="Winged helix-like DNA-binding domain superfamily/Winged helix DNA-binding domain"/>
    <property type="match status" value="1"/>
</dbReference>
<feature type="non-terminal residue" evidence="9">
    <location>
        <position position="1"/>
    </location>
</feature>
<dbReference type="AlphaFoldDB" id="A0A832DAD4"/>
<dbReference type="SUPFAM" id="SSF50037">
    <property type="entry name" value="C-terminal domain of transcriptional repressors"/>
    <property type="match status" value="1"/>
</dbReference>
<reference evidence="9" key="1">
    <citation type="journal article" date="2020" name="mSystems">
        <title>Genome- and Community-Level Interaction Insights into Carbon Utilization and Element Cycling Functions of Hydrothermarchaeota in Hydrothermal Sediment.</title>
        <authorList>
            <person name="Zhou Z."/>
            <person name="Liu Y."/>
            <person name="Xu W."/>
            <person name="Pan J."/>
            <person name="Luo Z.H."/>
            <person name="Li M."/>
        </authorList>
    </citation>
    <scope>NUCLEOTIDE SEQUENCE [LARGE SCALE GENOMIC DNA]</scope>
    <source>
        <strain evidence="9">SpSt-1257</strain>
    </source>
</reference>
<dbReference type="InterPro" id="IPR036388">
    <property type="entry name" value="WH-like_DNA-bd_sf"/>
</dbReference>
<dbReference type="Pfam" id="PF03099">
    <property type="entry name" value="BPL_LplA_LipB"/>
    <property type="match status" value="1"/>
</dbReference>
<protein>
    <recommendedName>
        <fullName evidence="5">biotin--[biotin carboxyl-carrier protein] ligase</fullName>
        <ecNumber evidence="5">6.3.4.15</ecNumber>
    </recommendedName>
</protein>
<proteinExistence type="inferred from homology"/>
<feature type="domain" description="HTH crp-type" evidence="7">
    <location>
        <begin position="1"/>
        <end position="43"/>
    </location>
</feature>
<dbReference type="EMBL" id="DSFC01000172">
    <property type="protein sequence ID" value="HEV09363.1"/>
    <property type="molecule type" value="Genomic_DNA"/>
</dbReference>
<dbReference type="NCBIfam" id="TIGR00121">
    <property type="entry name" value="birA_ligase"/>
    <property type="match status" value="1"/>
</dbReference>
<dbReference type="SUPFAM" id="SSF55681">
    <property type="entry name" value="Class II aaRS and biotin synthetases"/>
    <property type="match status" value="1"/>
</dbReference>
<feature type="domain" description="BPL/LPL catalytic" evidence="8">
    <location>
        <begin position="49"/>
        <end position="237"/>
    </location>
</feature>
<accession>A0A832DAD4</accession>
<dbReference type="InterPro" id="IPR004143">
    <property type="entry name" value="BPL_LPL_catalytic"/>
</dbReference>
<dbReference type="CDD" id="cd16442">
    <property type="entry name" value="BPL"/>
    <property type="match status" value="1"/>
</dbReference>
<name>A0A832DAD4_9AQUI</name>
<evidence type="ECO:0000256" key="1">
    <source>
        <dbReference type="ARBA" id="ARBA00022598"/>
    </source>
</evidence>
<keyword evidence="3" id="KW-0067">ATP-binding</keyword>
<dbReference type="InterPro" id="IPR013196">
    <property type="entry name" value="HTH_11"/>
</dbReference>
<evidence type="ECO:0000259" key="8">
    <source>
        <dbReference type="PROSITE" id="PS51733"/>
    </source>
</evidence>
<evidence type="ECO:0000256" key="3">
    <source>
        <dbReference type="ARBA" id="ARBA00022840"/>
    </source>
</evidence>
<keyword evidence="4" id="KW-0092">Biotin</keyword>
<dbReference type="GO" id="GO:0006355">
    <property type="term" value="P:regulation of DNA-templated transcription"/>
    <property type="evidence" value="ECO:0007669"/>
    <property type="project" value="InterPro"/>
</dbReference>
<dbReference type="InterPro" id="IPR008988">
    <property type="entry name" value="Transcriptional_repressor_C"/>
</dbReference>
<dbReference type="Gene3D" id="2.30.30.100">
    <property type="match status" value="1"/>
</dbReference>
<dbReference type="GO" id="GO:0005737">
    <property type="term" value="C:cytoplasm"/>
    <property type="evidence" value="ECO:0007669"/>
    <property type="project" value="TreeGrafter"/>
</dbReference>
<gene>
    <name evidence="9" type="ORF">ENO34_03060</name>
</gene>
<sequence>SGEELAKIFGTSRVAVWKKITKLKTLGYEIHSDKEGYKIIKSPDKPLPTEILPALETNFIGKNYHYFEEIDSTNNYAKSKDLPNGSVILAENQTAGKGRKGRKWISSKYKGLYFSIVLKPNLEVTHLSKFSLLFPYSTFKTLKEFTNQDLKIKWPNDIYLNGKKLAGFLIESSIENNLITKLIVGIGINVNQNTFDFPEDLNYIVTSLKLEEGKEFSRSEILLKLLYNIEKDYTDFIKTCYINMKDIEKNLLWLGEKVSVYEDGRMVLSGIVKGLNSDGSLILQVDKETEEIIYVGDLSIRY</sequence>
<dbReference type="PANTHER" id="PTHR12835">
    <property type="entry name" value="BIOTIN PROTEIN LIGASE"/>
    <property type="match status" value="1"/>
</dbReference>
<evidence type="ECO:0000256" key="2">
    <source>
        <dbReference type="ARBA" id="ARBA00022741"/>
    </source>
</evidence>
<dbReference type="Pfam" id="PF02237">
    <property type="entry name" value="BPL_C"/>
    <property type="match status" value="1"/>
</dbReference>
<evidence type="ECO:0000313" key="9">
    <source>
        <dbReference type="EMBL" id="HEV09363.1"/>
    </source>
</evidence>
<dbReference type="InterPro" id="IPR036390">
    <property type="entry name" value="WH_DNA-bd_sf"/>
</dbReference>
<dbReference type="EC" id="6.3.4.15" evidence="5"/>
<dbReference type="PANTHER" id="PTHR12835:SF5">
    <property type="entry name" value="BIOTIN--PROTEIN LIGASE"/>
    <property type="match status" value="1"/>
</dbReference>
<dbReference type="PROSITE" id="PS51063">
    <property type="entry name" value="HTH_CRP_2"/>
    <property type="match status" value="1"/>
</dbReference>
<dbReference type="HAMAP" id="MF_00978">
    <property type="entry name" value="Bifunct_BirA"/>
    <property type="match status" value="1"/>
</dbReference>
<comment type="caution">
    <text evidence="9">The sequence shown here is derived from an EMBL/GenBank/DDBJ whole genome shotgun (WGS) entry which is preliminary data.</text>
</comment>
<keyword evidence="2" id="KW-0547">Nucleotide-binding</keyword>
<dbReference type="Proteomes" id="UP000885621">
    <property type="component" value="Unassembled WGS sequence"/>
</dbReference>